<gene>
    <name evidence="1" type="ORF">HMPREF3213_01599</name>
</gene>
<organism evidence="1 2">
    <name type="scientific">Heyndrickxia coagulans</name>
    <name type="common">Weizmannia coagulans</name>
    <dbReference type="NCBI Taxonomy" id="1398"/>
    <lineage>
        <taxon>Bacteria</taxon>
        <taxon>Bacillati</taxon>
        <taxon>Bacillota</taxon>
        <taxon>Bacilli</taxon>
        <taxon>Bacillales</taxon>
        <taxon>Bacillaceae</taxon>
        <taxon>Heyndrickxia</taxon>
    </lineage>
</organism>
<protein>
    <submittedName>
        <fullName evidence="1">Uncharacterized protein</fullName>
    </submittedName>
</protein>
<evidence type="ECO:0000313" key="1">
    <source>
        <dbReference type="EMBL" id="KWZ82754.1"/>
    </source>
</evidence>
<accession>A0A133KT34</accession>
<proteinExistence type="predicted"/>
<sequence>MNDHLVGPYIQRLPADHLQTKKRQRVFAAFLGLQAGGGNRACCISKIPRFGKVADSFGNHLMQGIYNHFREKLALESRFNGWRR</sequence>
<dbReference type="Proteomes" id="UP000070376">
    <property type="component" value="Unassembled WGS sequence"/>
</dbReference>
<reference evidence="2" key="1">
    <citation type="submission" date="2016-01" db="EMBL/GenBank/DDBJ databases">
        <authorList>
            <person name="Mitreva M."/>
            <person name="Pepin K.H."/>
            <person name="Mihindukulasuriya K.A."/>
            <person name="Fulton R."/>
            <person name="Fronick C."/>
            <person name="O'Laughlin M."/>
            <person name="Miner T."/>
            <person name="Herter B."/>
            <person name="Rosa B.A."/>
            <person name="Cordes M."/>
            <person name="Tomlinson C."/>
            <person name="Wollam A."/>
            <person name="Palsikar V.B."/>
            <person name="Mardis E.R."/>
            <person name="Wilson R.K."/>
        </authorList>
    </citation>
    <scope>NUCLEOTIDE SEQUENCE [LARGE SCALE GENOMIC DNA]</scope>
    <source>
        <strain evidence="2">GED7749B</strain>
    </source>
</reference>
<dbReference type="PATRIC" id="fig|1398.19.peg.2139"/>
<name>A0A133KT34_HEYCO</name>
<evidence type="ECO:0000313" key="2">
    <source>
        <dbReference type="Proteomes" id="UP000070376"/>
    </source>
</evidence>
<comment type="caution">
    <text evidence="1">The sequence shown here is derived from an EMBL/GenBank/DDBJ whole genome shotgun (WGS) entry which is preliminary data.</text>
</comment>
<dbReference type="EMBL" id="LRPN01000049">
    <property type="protein sequence ID" value="KWZ82754.1"/>
    <property type="molecule type" value="Genomic_DNA"/>
</dbReference>
<dbReference type="RefSeq" id="WP_017552292.1">
    <property type="nucleotide sequence ID" value="NZ_CP010525.1"/>
</dbReference>
<dbReference type="AlphaFoldDB" id="A0A133KT34"/>